<feature type="region of interest" description="Disordered" evidence="1">
    <location>
        <begin position="315"/>
        <end position="415"/>
    </location>
</feature>
<evidence type="ECO:0000256" key="2">
    <source>
        <dbReference type="SAM" id="Phobius"/>
    </source>
</evidence>
<dbReference type="AlphaFoldDB" id="A0A9X3D161"/>
<dbReference type="Proteomes" id="UP001143347">
    <property type="component" value="Unassembled WGS sequence"/>
</dbReference>
<gene>
    <name evidence="4" type="ORF">OSB52_03455</name>
</gene>
<name>A0A9X3D161_9ACTN</name>
<feature type="compositionally biased region" description="Polar residues" evidence="1">
    <location>
        <begin position="394"/>
        <end position="405"/>
    </location>
</feature>
<dbReference type="EMBL" id="JAPKFM010000002">
    <property type="protein sequence ID" value="MCX2963143.1"/>
    <property type="molecule type" value="Genomic_DNA"/>
</dbReference>
<feature type="region of interest" description="Disordered" evidence="1">
    <location>
        <begin position="489"/>
        <end position="546"/>
    </location>
</feature>
<dbReference type="Pfam" id="PF20568">
    <property type="entry name" value="DUF6777"/>
    <property type="match status" value="1"/>
</dbReference>
<dbReference type="InterPro" id="IPR046704">
    <property type="entry name" value="DUF6777"/>
</dbReference>
<feature type="domain" description="DUF6777" evidence="3">
    <location>
        <begin position="104"/>
        <end position="249"/>
    </location>
</feature>
<feature type="transmembrane region" description="Helical" evidence="2">
    <location>
        <begin position="28"/>
        <end position="49"/>
    </location>
</feature>
<protein>
    <recommendedName>
        <fullName evidence="3">DUF6777 domain-containing protein</fullName>
    </recommendedName>
</protein>
<keyword evidence="2" id="KW-0472">Membrane</keyword>
<evidence type="ECO:0000313" key="4">
    <source>
        <dbReference type="EMBL" id="MCX2963143.1"/>
    </source>
</evidence>
<comment type="caution">
    <text evidence="4">The sequence shown here is derived from an EMBL/GenBank/DDBJ whole genome shotgun (WGS) entry which is preliminary data.</text>
</comment>
<evidence type="ECO:0000256" key="1">
    <source>
        <dbReference type="SAM" id="MobiDB-lite"/>
    </source>
</evidence>
<organism evidence="4 5">
    <name type="scientific">Gordonia aquimaris</name>
    <dbReference type="NCBI Taxonomy" id="2984863"/>
    <lineage>
        <taxon>Bacteria</taxon>
        <taxon>Bacillati</taxon>
        <taxon>Actinomycetota</taxon>
        <taxon>Actinomycetes</taxon>
        <taxon>Mycobacteriales</taxon>
        <taxon>Gordoniaceae</taxon>
        <taxon>Gordonia</taxon>
    </lineage>
</organism>
<dbReference type="RefSeq" id="WP_235725963.1">
    <property type="nucleotide sequence ID" value="NZ_JAPKFM010000002.1"/>
</dbReference>
<evidence type="ECO:0000259" key="3">
    <source>
        <dbReference type="Pfam" id="PF20568"/>
    </source>
</evidence>
<evidence type="ECO:0000313" key="5">
    <source>
        <dbReference type="Proteomes" id="UP001143347"/>
    </source>
</evidence>
<feature type="compositionally biased region" description="Pro residues" evidence="1">
    <location>
        <begin position="1"/>
        <end position="14"/>
    </location>
</feature>
<accession>A0A9X3D161</accession>
<feature type="region of interest" description="Disordered" evidence="1">
    <location>
        <begin position="1"/>
        <end position="24"/>
    </location>
</feature>
<proteinExistence type="predicted"/>
<keyword evidence="2" id="KW-1133">Transmembrane helix</keyword>
<keyword evidence="2" id="KW-0812">Transmembrane</keyword>
<feature type="compositionally biased region" description="Low complexity" evidence="1">
    <location>
        <begin position="356"/>
        <end position="386"/>
    </location>
</feature>
<reference evidence="4" key="1">
    <citation type="submission" date="2022-10" db="EMBL/GenBank/DDBJ databases">
        <title>WGS of marine actinomycetes from Thailand.</title>
        <authorList>
            <person name="Thawai C."/>
        </authorList>
    </citation>
    <scope>NUCLEOTIDE SEQUENCE</scope>
    <source>
        <strain evidence="4">SW21</strain>
    </source>
</reference>
<sequence length="546" mass="55766">MTFPDNPGPYPTFPPSSGSPDNQRKKTLILGSIVAVLALVVTSIVVLSVKSEDGNPLTPALRLFGVGETQPDPFTPSVALTNRELPTDVQLASTRGAQDRGVRVVNGTEQGLYGAGGTASCDVAALGNSLANDPSAARAWASVFGINPSDIPYYLNTLTPVVLTADTWVTNHSYRSGSAYAFQSVLQAGTPVLVDGSGVPRAICSCGNPLAPPAAAPVGGYRVVGAPWRSYHTHNVVRVAYHTENVTVVNNTTVVAPAADPTATLAAAALSLINVDNAQLFTRTVGNVLNLTGVPPQTGPLPTPADLNVPFTATSDEEAEQNGLAEAGSPQPAEAVVERAAEDGNSPEMELSAGQSAPAIAGGESAPAGGESAAAQSASAAASSPDSSERPRPTTFTGSGEQIGSLTFDDDDTSVSCTVPAEPTTATRLTLDCSDSVAREVYASSLLSTSVDSATNAEGVWSVSLTPPNASAVDVDVATAVWRALPEVTTPTTTDPTTQAPAPAPEITQEPTVETTTPEIVTPTEEPTVETTTPEITTTTTTTPVA</sequence>
<keyword evidence="5" id="KW-1185">Reference proteome</keyword>